<dbReference type="AlphaFoldDB" id="A0A150H5I8"/>
<keyword evidence="2" id="KW-0472">Membrane</keyword>
<feature type="compositionally biased region" description="Low complexity" evidence="1">
    <location>
        <begin position="187"/>
        <end position="209"/>
    </location>
</feature>
<feature type="compositionally biased region" description="Polar residues" evidence="1">
    <location>
        <begin position="45"/>
        <end position="64"/>
    </location>
</feature>
<reference evidence="4 5" key="1">
    <citation type="submission" date="2016-01" db="EMBL/GenBank/DDBJ databases">
        <title>Use of Whole Genome Sequencing to ascertain that Brevibacterium massiliense (Roux, Raoult 2009) is a later heterotypic synonym of Brevibacterium ravenspurgense (Mages 2008).</title>
        <authorList>
            <person name="Bernier A.-M."/>
            <person name="Burdz T."/>
            <person name="Huynh C."/>
            <person name="Pachecho A.L."/>
            <person name="Wiebe D."/>
            <person name="Bonner C."/>
            <person name="Bernard K."/>
        </authorList>
    </citation>
    <scope>NUCLEOTIDE SEQUENCE [LARGE SCALE GENOMIC DNA]</scope>
    <source>
        <strain evidence="4 5">CCUG56047</strain>
    </source>
</reference>
<dbReference type="Proteomes" id="UP000243589">
    <property type="component" value="Unassembled WGS sequence"/>
</dbReference>
<feature type="compositionally biased region" description="Polar residues" evidence="1">
    <location>
        <begin position="163"/>
        <end position="186"/>
    </location>
</feature>
<evidence type="ECO:0000256" key="2">
    <source>
        <dbReference type="SAM" id="Phobius"/>
    </source>
</evidence>
<dbReference type="PATRIC" id="fig|479117.4.peg.1895"/>
<keyword evidence="5" id="KW-1185">Reference proteome</keyword>
<evidence type="ECO:0000313" key="4">
    <source>
        <dbReference type="EMBL" id="KXZ57389.1"/>
    </source>
</evidence>
<feature type="compositionally biased region" description="Basic and acidic residues" evidence="1">
    <location>
        <begin position="69"/>
        <end position="78"/>
    </location>
</feature>
<evidence type="ECO:0000256" key="1">
    <source>
        <dbReference type="SAM" id="MobiDB-lite"/>
    </source>
</evidence>
<dbReference type="InterPro" id="IPR021949">
    <property type="entry name" value="DUF3566_TM"/>
</dbReference>
<feature type="region of interest" description="Disordered" evidence="1">
    <location>
        <begin position="1"/>
        <end position="209"/>
    </location>
</feature>
<keyword evidence="2" id="KW-0812">Transmembrane</keyword>
<organism evidence="4 5">
    <name type="scientific">Brevibacterium ravenspurgense</name>
    <dbReference type="NCBI Taxonomy" id="479117"/>
    <lineage>
        <taxon>Bacteria</taxon>
        <taxon>Bacillati</taxon>
        <taxon>Actinomycetota</taxon>
        <taxon>Actinomycetes</taxon>
        <taxon>Micrococcales</taxon>
        <taxon>Brevibacteriaceae</taxon>
        <taxon>Brevibacterium</taxon>
    </lineage>
</organism>
<feature type="transmembrane region" description="Helical" evidence="2">
    <location>
        <begin position="253"/>
        <end position="275"/>
    </location>
</feature>
<proteinExistence type="predicted"/>
<gene>
    <name evidence="4" type="ORF">Bravens_01911</name>
</gene>
<protein>
    <recommendedName>
        <fullName evidence="3">DUF3566 domain-containing protein</fullName>
    </recommendedName>
</protein>
<name>A0A150H5I8_9MICO</name>
<sequence>MSNSEKPGRIIRTSSGSTRLTASSDADQPKPAEAEQNKLAANTPEAGSQSKGSQANGDSDSAPTGSAGDAERAADKPKAGSQQAASAPAGVTASGPVHSTSKGVRIGGKKDSSDSGAASGSAPAAASGAGSASGAGASAASAPAGTGTGKPQQDGAKKDDSETTVMQTSGTRTTAQGSQNAAQTETVSPSGGEAAASAASGPASGAGAASGASAVTAQSSQGLRMSGSAQRKGPRTVKLAVSKVDPWSVMKMTFMLSLALGIATIVVMFVLWLVLEVTGTFGSLQAALAEFAGEEGADQLLQVFGLGRILSFAVIIAVVNVILMTALSTLTSIIYNIGSSLVGGFHLTLTDD</sequence>
<feature type="compositionally biased region" description="Low complexity" evidence="1">
    <location>
        <begin position="79"/>
        <end position="90"/>
    </location>
</feature>
<dbReference type="RefSeq" id="WP_244878154.1">
    <property type="nucleotide sequence ID" value="NZ_LQQC01000012.1"/>
</dbReference>
<keyword evidence="2" id="KW-1133">Transmembrane helix</keyword>
<dbReference type="Pfam" id="PF12089">
    <property type="entry name" value="DUF3566"/>
    <property type="match status" value="1"/>
</dbReference>
<feature type="compositionally biased region" description="Polar residues" evidence="1">
    <location>
        <begin position="12"/>
        <end position="26"/>
    </location>
</feature>
<comment type="caution">
    <text evidence="4">The sequence shown here is derived from an EMBL/GenBank/DDBJ whole genome shotgun (WGS) entry which is preliminary data.</text>
</comment>
<evidence type="ECO:0000313" key="5">
    <source>
        <dbReference type="Proteomes" id="UP000243589"/>
    </source>
</evidence>
<accession>A0A150H5I8</accession>
<evidence type="ECO:0000259" key="3">
    <source>
        <dbReference type="Pfam" id="PF12089"/>
    </source>
</evidence>
<dbReference type="EMBL" id="LQQC01000012">
    <property type="protein sequence ID" value="KXZ57389.1"/>
    <property type="molecule type" value="Genomic_DNA"/>
</dbReference>
<feature type="domain" description="DUF3566" evidence="3">
    <location>
        <begin position="234"/>
        <end position="351"/>
    </location>
</feature>
<feature type="compositionally biased region" description="Low complexity" evidence="1">
    <location>
        <begin position="114"/>
        <end position="145"/>
    </location>
</feature>
<feature type="compositionally biased region" description="Basic and acidic residues" evidence="1">
    <location>
        <begin position="27"/>
        <end position="36"/>
    </location>
</feature>
<feature type="transmembrane region" description="Helical" evidence="2">
    <location>
        <begin position="309"/>
        <end position="335"/>
    </location>
</feature>